<evidence type="ECO:0000256" key="2">
    <source>
        <dbReference type="RuleBase" id="RU003844"/>
    </source>
</evidence>
<gene>
    <name evidence="5" type="ORF">B4U79_09833</name>
</gene>
<dbReference type="PROSITE" id="PS01013">
    <property type="entry name" value="OSBP"/>
    <property type="match status" value="1"/>
</dbReference>
<feature type="region of interest" description="Disordered" evidence="4">
    <location>
        <begin position="270"/>
        <end position="297"/>
    </location>
</feature>
<comment type="caution">
    <text evidence="5">The sequence shown here is derived from an EMBL/GenBank/DDBJ whole genome shotgun (WGS) entry which is preliminary data.</text>
</comment>
<evidence type="ECO:0000313" key="5">
    <source>
        <dbReference type="EMBL" id="RWS09535.1"/>
    </source>
</evidence>
<dbReference type="InterPro" id="IPR000648">
    <property type="entry name" value="Oxysterol-bd"/>
</dbReference>
<proteinExistence type="inferred from homology"/>
<protein>
    <recommendedName>
        <fullName evidence="3">Oxysterol-binding protein</fullName>
    </recommendedName>
</protein>
<dbReference type="EMBL" id="NCKU01002464">
    <property type="protein sequence ID" value="RWS09535.1"/>
    <property type="molecule type" value="Genomic_DNA"/>
</dbReference>
<dbReference type="Gene3D" id="2.40.160.120">
    <property type="match status" value="1"/>
</dbReference>
<reference evidence="5 6" key="1">
    <citation type="journal article" date="2018" name="Gigascience">
        <title>Genomes of trombidid mites reveal novel predicted allergens and laterally-transferred genes associated with secondary metabolism.</title>
        <authorList>
            <person name="Dong X."/>
            <person name="Chaisiri K."/>
            <person name="Xia D."/>
            <person name="Armstrong S.D."/>
            <person name="Fang Y."/>
            <person name="Donnelly M.J."/>
            <person name="Kadowaki T."/>
            <person name="McGarry J.W."/>
            <person name="Darby A.C."/>
            <person name="Makepeace B.L."/>
        </authorList>
    </citation>
    <scope>NUCLEOTIDE SEQUENCE [LARGE SCALE GENOMIC DNA]</scope>
    <source>
        <strain evidence="5">UoL-WK</strain>
    </source>
</reference>
<accession>A0A443R2N8</accession>
<evidence type="ECO:0000256" key="4">
    <source>
        <dbReference type="SAM" id="MobiDB-lite"/>
    </source>
</evidence>
<feature type="region of interest" description="Disordered" evidence="4">
    <location>
        <begin position="309"/>
        <end position="344"/>
    </location>
</feature>
<dbReference type="SUPFAM" id="SSF144000">
    <property type="entry name" value="Oxysterol-binding protein-like"/>
    <property type="match status" value="1"/>
</dbReference>
<keyword evidence="1" id="KW-0446">Lipid-binding</keyword>
<evidence type="ECO:0000313" key="6">
    <source>
        <dbReference type="Proteomes" id="UP000285301"/>
    </source>
</evidence>
<evidence type="ECO:0000256" key="3">
    <source>
        <dbReference type="RuleBase" id="RU003845"/>
    </source>
</evidence>
<dbReference type="InterPro" id="IPR018494">
    <property type="entry name" value="Oxysterol-bd_CS"/>
</dbReference>
<comment type="similarity">
    <text evidence="2">Belongs to the OSBP family.</text>
</comment>
<dbReference type="FunFam" id="3.30.70.3490:FF:000015">
    <property type="entry name" value="Oxysterol-binding protein"/>
    <property type="match status" value="1"/>
</dbReference>
<dbReference type="FunFam" id="2.40.160.120:FF:000005">
    <property type="entry name" value="Oxysterol-binding protein"/>
    <property type="match status" value="1"/>
</dbReference>
<keyword evidence="6" id="KW-1185">Reference proteome</keyword>
<dbReference type="GO" id="GO:0006869">
    <property type="term" value="P:lipid transport"/>
    <property type="evidence" value="ECO:0007669"/>
    <property type="project" value="UniProtKB-KW"/>
</dbReference>
<keyword evidence="3" id="KW-0813">Transport</keyword>
<dbReference type="OrthoDB" id="416222at2759"/>
<dbReference type="GO" id="GO:0005829">
    <property type="term" value="C:cytosol"/>
    <property type="evidence" value="ECO:0007669"/>
    <property type="project" value="TreeGrafter"/>
</dbReference>
<dbReference type="STRING" id="1965070.A0A443R2N8"/>
<name>A0A443R2N8_9ACAR</name>
<dbReference type="GO" id="GO:0097038">
    <property type="term" value="C:perinuclear endoplasmic reticulum"/>
    <property type="evidence" value="ECO:0007669"/>
    <property type="project" value="TreeGrafter"/>
</dbReference>
<feature type="compositionally biased region" description="Basic and acidic residues" evidence="4">
    <location>
        <begin position="270"/>
        <end position="284"/>
    </location>
</feature>
<keyword evidence="3" id="KW-0445">Lipid transport</keyword>
<dbReference type="Gene3D" id="3.30.70.3490">
    <property type="match status" value="1"/>
</dbReference>
<dbReference type="GO" id="GO:0005886">
    <property type="term" value="C:plasma membrane"/>
    <property type="evidence" value="ECO:0007669"/>
    <property type="project" value="TreeGrafter"/>
</dbReference>
<feature type="non-terminal residue" evidence="5">
    <location>
        <position position="1"/>
    </location>
</feature>
<feature type="compositionally biased region" description="Low complexity" evidence="4">
    <location>
        <begin position="285"/>
        <end position="297"/>
    </location>
</feature>
<evidence type="ECO:0000256" key="1">
    <source>
        <dbReference type="ARBA" id="ARBA00023121"/>
    </source>
</evidence>
<organism evidence="5 6">
    <name type="scientific">Dinothrombium tinctorium</name>
    <dbReference type="NCBI Taxonomy" id="1965070"/>
    <lineage>
        <taxon>Eukaryota</taxon>
        <taxon>Metazoa</taxon>
        <taxon>Ecdysozoa</taxon>
        <taxon>Arthropoda</taxon>
        <taxon>Chelicerata</taxon>
        <taxon>Arachnida</taxon>
        <taxon>Acari</taxon>
        <taxon>Acariformes</taxon>
        <taxon>Trombidiformes</taxon>
        <taxon>Prostigmata</taxon>
        <taxon>Anystina</taxon>
        <taxon>Parasitengona</taxon>
        <taxon>Trombidioidea</taxon>
        <taxon>Trombidiidae</taxon>
        <taxon>Dinothrombium</taxon>
    </lineage>
</organism>
<dbReference type="Proteomes" id="UP000285301">
    <property type="component" value="Unassembled WGS sequence"/>
</dbReference>
<dbReference type="AlphaFoldDB" id="A0A443R2N8"/>
<dbReference type="Pfam" id="PF01237">
    <property type="entry name" value="Oxysterol_BP"/>
    <property type="match status" value="1"/>
</dbReference>
<dbReference type="GO" id="GO:0032934">
    <property type="term" value="F:sterol binding"/>
    <property type="evidence" value="ECO:0007669"/>
    <property type="project" value="TreeGrafter"/>
</dbReference>
<dbReference type="InterPro" id="IPR037239">
    <property type="entry name" value="OSBP_sf"/>
</dbReference>
<sequence>INGPFFSTRDRLPVKMVPRSDISIWSILRHCIGKELSRITIPVHFNEPLSFLQRISENLEYAELLDKADKCADPVQRMEYVATFAVASLSYNLNRLFKPFNPLLGETFELINEKLDFRLIAEQVSHHPPISATHTETPNWVFSTSVQPKLRFWGKFVEIKPEGLLTLKMLNYNESYTWRSVNSCVHNIIIGQLWFEQYGNMEIINHANGLRAVLNFKPAGWFGKDLHRVEGFILSRDNVKLRFIYGKWTDYLKSADVEDYNEYMKNNENRFRIPDQVDTDEGKKSPSSGNSSPTSRKMFSKFSSIKKSLTGSSSSLDIPDASNGNLPPPLEYSDGIPKSDSSHSLDIPNSKVLWRVNQRPEYSADYYHFTLNTMSLNEFREGMKKYLPPTDCRLRPDVRALEEGDLEKAANLKHLLEEKQRETRKMRKKRKEEWHPMWFKRGKNTCTNEDDWIFTGKYWERNYSDCPNIFDISI</sequence>
<dbReference type="PANTHER" id="PTHR10972:SF209">
    <property type="entry name" value="OXYSTEROL-BINDING PROTEIN"/>
    <property type="match status" value="1"/>
</dbReference>
<dbReference type="PANTHER" id="PTHR10972">
    <property type="entry name" value="OXYSTEROL-BINDING PROTEIN-RELATED"/>
    <property type="match status" value="1"/>
</dbReference>